<dbReference type="EMBL" id="GISG01114295">
    <property type="protein sequence ID" value="MBA4639558.1"/>
    <property type="molecule type" value="Transcribed_RNA"/>
</dbReference>
<sequence length="110" mass="12031">MSLQISGRRAWDLKMRPITTASNVNRCVLRLQSQGCTFRTRVGASSTAALHNLELGISDLNRIATPHGLKPIKAITELRNVGEEVALDDFLNGGDIGILVEDNWASFRGL</sequence>
<name>A0A7C8ZC15_OPUST</name>
<accession>A0A7C8ZC15</accession>
<reference evidence="1" key="2">
    <citation type="submission" date="2020-07" db="EMBL/GenBank/DDBJ databases">
        <authorList>
            <person name="Vera ALvarez R."/>
            <person name="Arias-Moreno D.M."/>
            <person name="Jimenez-Jacinto V."/>
            <person name="Jimenez-Bremont J.F."/>
            <person name="Swaminathan K."/>
            <person name="Moose S.P."/>
            <person name="Guerrero-Gonzalez M.L."/>
            <person name="Marino-Ramirez L."/>
            <person name="Landsman D."/>
            <person name="Rodriguez-Kessler M."/>
            <person name="Delgado-Sanchez P."/>
        </authorList>
    </citation>
    <scope>NUCLEOTIDE SEQUENCE</scope>
    <source>
        <tissue evidence="1">Cladode</tissue>
    </source>
</reference>
<proteinExistence type="predicted"/>
<organism evidence="1">
    <name type="scientific">Opuntia streptacantha</name>
    <name type="common">Prickly pear cactus</name>
    <name type="synonym">Opuntia cardona</name>
    <dbReference type="NCBI Taxonomy" id="393608"/>
    <lineage>
        <taxon>Eukaryota</taxon>
        <taxon>Viridiplantae</taxon>
        <taxon>Streptophyta</taxon>
        <taxon>Embryophyta</taxon>
        <taxon>Tracheophyta</taxon>
        <taxon>Spermatophyta</taxon>
        <taxon>Magnoliopsida</taxon>
        <taxon>eudicotyledons</taxon>
        <taxon>Gunneridae</taxon>
        <taxon>Pentapetalae</taxon>
        <taxon>Caryophyllales</taxon>
        <taxon>Cactineae</taxon>
        <taxon>Cactaceae</taxon>
        <taxon>Opuntioideae</taxon>
        <taxon>Opuntia</taxon>
    </lineage>
</organism>
<dbReference type="AlphaFoldDB" id="A0A7C8ZC15"/>
<protein>
    <submittedName>
        <fullName evidence="1">Uncharacterized protein</fullName>
    </submittedName>
</protein>
<reference evidence="1" key="1">
    <citation type="journal article" date="2013" name="J. Plant Res.">
        <title>Effect of fungi and light on seed germination of three Opuntia species from semiarid lands of central Mexico.</title>
        <authorList>
            <person name="Delgado-Sanchez P."/>
            <person name="Jimenez-Bremont J.F."/>
            <person name="Guerrero-Gonzalez Mde L."/>
            <person name="Flores J."/>
        </authorList>
    </citation>
    <scope>NUCLEOTIDE SEQUENCE</scope>
    <source>
        <tissue evidence="1">Cladode</tissue>
    </source>
</reference>
<evidence type="ECO:0000313" key="1">
    <source>
        <dbReference type="EMBL" id="MBA4639558.1"/>
    </source>
</evidence>